<keyword evidence="1" id="KW-0812">Transmembrane</keyword>
<dbReference type="Pfam" id="PF07676">
    <property type="entry name" value="PD40"/>
    <property type="match status" value="1"/>
</dbReference>
<name>A0A7W7CSH4_9ACTN</name>
<protein>
    <recommendedName>
        <fullName evidence="4">WD40 repeat protein</fullName>
    </recommendedName>
</protein>
<accession>A0A7W7CSH4</accession>
<evidence type="ECO:0000313" key="3">
    <source>
        <dbReference type="Proteomes" id="UP000542742"/>
    </source>
</evidence>
<dbReference type="SUPFAM" id="SSF82171">
    <property type="entry name" value="DPP6 N-terminal domain-like"/>
    <property type="match status" value="1"/>
</dbReference>
<evidence type="ECO:0000313" key="2">
    <source>
        <dbReference type="EMBL" id="MBB4693872.1"/>
    </source>
</evidence>
<organism evidence="2 3">
    <name type="scientific">Paractinoplanes abujensis</name>
    <dbReference type="NCBI Taxonomy" id="882441"/>
    <lineage>
        <taxon>Bacteria</taxon>
        <taxon>Bacillati</taxon>
        <taxon>Actinomycetota</taxon>
        <taxon>Actinomycetes</taxon>
        <taxon>Micromonosporales</taxon>
        <taxon>Micromonosporaceae</taxon>
        <taxon>Paractinoplanes</taxon>
    </lineage>
</organism>
<keyword evidence="1" id="KW-1133">Transmembrane helix</keyword>
<dbReference type="Proteomes" id="UP000542742">
    <property type="component" value="Unassembled WGS sequence"/>
</dbReference>
<feature type="transmembrane region" description="Helical" evidence="1">
    <location>
        <begin position="205"/>
        <end position="224"/>
    </location>
</feature>
<reference evidence="2 3" key="1">
    <citation type="submission" date="2020-08" db="EMBL/GenBank/DDBJ databases">
        <title>Sequencing the genomes of 1000 actinobacteria strains.</title>
        <authorList>
            <person name="Klenk H.-P."/>
        </authorList>
    </citation>
    <scope>NUCLEOTIDE SEQUENCE [LARGE SCALE GENOMIC DNA]</scope>
    <source>
        <strain evidence="2 3">DSM 45518</strain>
    </source>
</reference>
<sequence>MDTGAERPLPGFPLAWSPDGRRLVTDDGTVRIVDVTTGAATDLATAPGQTSAAWSPDGTRLAYTNQGRLTVVGAGPTSFGLGFDGVLVGKGAWTPDGRAVAVREQDDRPPRWFDPATGREVSGPDLPAVDGTIYRSQWLGWRPDGSALVFVLGDEPRLLTLTPGADRPGPAMALPGQTNYLDLADAAIDSGAVREGKSPFLIGPWWWLRVGVGALVVPAVALVVRRLNERARTRRVVTIPWETTHGPLV</sequence>
<dbReference type="InterPro" id="IPR011659">
    <property type="entry name" value="WD40"/>
</dbReference>
<evidence type="ECO:0008006" key="4">
    <source>
        <dbReference type="Google" id="ProtNLM"/>
    </source>
</evidence>
<keyword evidence="1" id="KW-0472">Membrane</keyword>
<dbReference type="InterPro" id="IPR011042">
    <property type="entry name" value="6-blade_b-propeller_TolB-like"/>
</dbReference>
<comment type="caution">
    <text evidence="2">The sequence shown here is derived from an EMBL/GenBank/DDBJ whole genome shotgun (WGS) entry which is preliminary data.</text>
</comment>
<dbReference type="Gene3D" id="2.120.10.30">
    <property type="entry name" value="TolB, C-terminal domain"/>
    <property type="match status" value="1"/>
</dbReference>
<evidence type="ECO:0000256" key="1">
    <source>
        <dbReference type="SAM" id="Phobius"/>
    </source>
</evidence>
<gene>
    <name evidence="2" type="ORF">BKA14_004020</name>
</gene>
<dbReference type="AlphaFoldDB" id="A0A7W7CSH4"/>
<dbReference type="EMBL" id="JACHMF010000001">
    <property type="protein sequence ID" value="MBB4693872.1"/>
    <property type="molecule type" value="Genomic_DNA"/>
</dbReference>
<keyword evidence="3" id="KW-1185">Reference proteome</keyword>
<dbReference type="RefSeq" id="WP_221478686.1">
    <property type="nucleotide sequence ID" value="NZ_BOMC01000053.1"/>
</dbReference>
<proteinExistence type="predicted"/>